<organism evidence="1 2">
    <name type="scientific">Calothrix parietina FACHB-288</name>
    <dbReference type="NCBI Taxonomy" id="2692896"/>
    <lineage>
        <taxon>Bacteria</taxon>
        <taxon>Bacillati</taxon>
        <taxon>Cyanobacteriota</taxon>
        <taxon>Cyanophyceae</taxon>
        <taxon>Nostocales</taxon>
        <taxon>Calotrichaceae</taxon>
        <taxon>Calothrix</taxon>
    </lineage>
</organism>
<proteinExistence type="predicted"/>
<sequence>MDLDTQRLMVRQFYEEQYENLSEMVWYSKREGFSPPFERIASVTIGELSPLEVEIERINQNVPQSVSDAFARHLWYSQWNFAYLFLVKVPINEQSFFFLFHLGISDDAWDNDTSLVEIFNEQGEFVDATDSTFYQVLSMKWNEKPFTHEDCRDGKTNEPPPPWSGDDPNAVYYSEPLWTEEMLIREGAKVEEKETLTRYVGRW</sequence>
<evidence type="ECO:0000313" key="1">
    <source>
        <dbReference type="EMBL" id="MBD2198849.1"/>
    </source>
</evidence>
<gene>
    <name evidence="1" type="ORF">H6G24_25765</name>
</gene>
<comment type="caution">
    <text evidence="1">The sequence shown here is derived from an EMBL/GenBank/DDBJ whole genome shotgun (WGS) entry which is preliminary data.</text>
</comment>
<accession>A0ABR8AGH4</accession>
<name>A0ABR8AGH4_9CYAN</name>
<dbReference type="RefSeq" id="WP_190547601.1">
    <property type="nucleotide sequence ID" value="NZ_CAWPNO010000082.1"/>
</dbReference>
<protein>
    <submittedName>
        <fullName evidence="1">Uncharacterized protein</fullName>
    </submittedName>
</protein>
<reference evidence="1 2" key="1">
    <citation type="journal article" date="2020" name="ISME J.">
        <title>Comparative genomics reveals insights into cyanobacterial evolution and habitat adaptation.</title>
        <authorList>
            <person name="Chen M.Y."/>
            <person name="Teng W.K."/>
            <person name="Zhao L."/>
            <person name="Hu C.X."/>
            <person name="Zhou Y.K."/>
            <person name="Han B.P."/>
            <person name="Song L.R."/>
            <person name="Shu W.S."/>
        </authorList>
    </citation>
    <scope>NUCLEOTIDE SEQUENCE [LARGE SCALE GENOMIC DNA]</scope>
    <source>
        <strain evidence="1 2">FACHB-288</strain>
    </source>
</reference>
<keyword evidence="2" id="KW-1185">Reference proteome</keyword>
<dbReference type="EMBL" id="JACJQH010000048">
    <property type="protein sequence ID" value="MBD2198849.1"/>
    <property type="molecule type" value="Genomic_DNA"/>
</dbReference>
<evidence type="ECO:0000313" key="2">
    <source>
        <dbReference type="Proteomes" id="UP000658514"/>
    </source>
</evidence>
<dbReference type="Proteomes" id="UP000658514">
    <property type="component" value="Unassembled WGS sequence"/>
</dbReference>